<dbReference type="InterPro" id="IPR004099">
    <property type="entry name" value="Pyr_nucl-diS_OxRdtase_dimer"/>
</dbReference>
<protein>
    <recommendedName>
        <fullName evidence="3">Pyridine nucleotide-disulphide oxidoreductase dimerisation domain-containing protein</fullName>
    </recommendedName>
</protein>
<dbReference type="AlphaFoldDB" id="A0A499UC27"/>
<evidence type="ECO:0000259" key="3">
    <source>
        <dbReference type="Pfam" id="PF02852"/>
    </source>
</evidence>
<keyword evidence="2" id="KW-0520">NAD</keyword>
<dbReference type="SUPFAM" id="SSF55424">
    <property type="entry name" value="FAD/NAD-linked reductases, dimerisation (C-terminal) domain"/>
    <property type="match status" value="1"/>
</dbReference>
<name>A0A499UC27_9ACTN</name>
<comment type="similarity">
    <text evidence="1">Belongs to the class-I pyridine nucleotide-disulfide oxidoreductase family.</text>
</comment>
<dbReference type="Proteomes" id="UP000463951">
    <property type="component" value="Chromosome"/>
</dbReference>
<dbReference type="PRINTS" id="PR00411">
    <property type="entry name" value="PNDRDTASEI"/>
</dbReference>
<dbReference type="EMBL" id="AP019620">
    <property type="protein sequence ID" value="BBJ38524.1"/>
    <property type="molecule type" value="Genomic_DNA"/>
</dbReference>
<evidence type="ECO:0000313" key="4">
    <source>
        <dbReference type="EMBL" id="BBJ38524.1"/>
    </source>
</evidence>
<reference evidence="4 5" key="1">
    <citation type="journal article" date="2020" name="Int. J. Syst. Evol. Microbiol.">
        <title>Reclassification of Streptomyces castelarensis and Streptomyces sporoclivatus as later heterotypic synonyms of Streptomyces antimycoticus.</title>
        <authorList>
            <person name="Komaki H."/>
            <person name="Tamura T."/>
        </authorList>
    </citation>
    <scope>NUCLEOTIDE SEQUENCE [LARGE SCALE GENOMIC DNA]</scope>
    <source>
        <strain evidence="4 5">NBRC 100767</strain>
    </source>
</reference>
<gene>
    <name evidence="4" type="ORF">SSPO_012420</name>
</gene>
<proteinExistence type="inferred from homology"/>
<organism evidence="4 5">
    <name type="scientific">Streptomyces antimycoticus</name>
    <dbReference type="NCBI Taxonomy" id="68175"/>
    <lineage>
        <taxon>Bacteria</taxon>
        <taxon>Bacillati</taxon>
        <taxon>Actinomycetota</taxon>
        <taxon>Actinomycetes</taxon>
        <taxon>Kitasatosporales</taxon>
        <taxon>Streptomycetaceae</taxon>
        <taxon>Streptomyces</taxon>
        <taxon>Streptomyces violaceusniger group</taxon>
    </lineage>
</organism>
<dbReference type="InterPro" id="IPR016156">
    <property type="entry name" value="FAD/NAD-linked_Rdtase_dimer_sf"/>
</dbReference>
<evidence type="ECO:0000313" key="5">
    <source>
        <dbReference type="Proteomes" id="UP000463951"/>
    </source>
</evidence>
<dbReference type="Gene3D" id="3.30.390.30">
    <property type="match status" value="1"/>
</dbReference>
<dbReference type="Pfam" id="PF02852">
    <property type="entry name" value="Pyr_redox_dim"/>
    <property type="match status" value="1"/>
</dbReference>
<sequence>MKLISDGRHGELLGGHLIGPEVTELLPELTLAQQWDLTVHEVARNIHAHPTLSEAVKEAVHGLAGHMINL</sequence>
<dbReference type="PANTHER" id="PTHR22912:SF217">
    <property type="entry name" value="DIHYDROLIPOYL DEHYDROGENASE"/>
    <property type="match status" value="1"/>
</dbReference>
<accession>A0A499UC27</accession>
<dbReference type="GO" id="GO:0006103">
    <property type="term" value="P:2-oxoglutarate metabolic process"/>
    <property type="evidence" value="ECO:0007669"/>
    <property type="project" value="TreeGrafter"/>
</dbReference>
<dbReference type="GO" id="GO:0050660">
    <property type="term" value="F:flavin adenine dinucleotide binding"/>
    <property type="evidence" value="ECO:0007669"/>
    <property type="project" value="TreeGrafter"/>
</dbReference>
<evidence type="ECO:0000256" key="2">
    <source>
        <dbReference type="ARBA" id="ARBA00023027"/>
    </source>
</evidence>
<dbReference type="PANTHER" id="PTHR22912">
    <property type="entry name" value="DISULFIDE OXIDOREDUCTASE"/>
    <property type="match status" value="1"/>
</dbReference>
<evidence type="ECO:0000256" key="1">
    <source>
        <dbReference type="ARBA" id="ARBA00007532"/>
    </source>
</evidence>
<dbReference type="GO" id="GO:0004148">
    <property type="term" value="F:dihydrolipoyl dehydrogenase (NADH) activity"/>
    <property type="evidence" value="ECO:0007669"/>
    <property type="project" value="TreeGrafter"/>
</dbReference>
<feature type="domain" description="Pyridine nucleotide-disulphide oxidoreductase dimerisation" evidence="3">
    <location>
        <begin position="1"/>
        <end position="59"/>
    </location>
</feature>
<dbReference type="InterPro" id="IPR050151">
    <property type="entry name" value="Class-I_Pyr_Nuc-Dis_Oxidored"/>
</dbReference>